<evidence type="ECO:0008006" key="5">
    <source>
        <dbReference type="Google" id="ProtNLM"/>
    </source>
</evidence>
<sequence>MCNQTNQTQPRMDVDLANLPPIPAHITQVLDEIFDDFDRTLEWLERYEGAITDGTAQSPDHDPNVLMADMGITDDPTATPLSYEDIAALLPDELFGDFDKKIEWLAEGELHFAEPDMAINGQVADGESTQSTETPATMAEGLPGSAASSACNLSAAPGDTPSDATEPAVRRSARIVQHLQACASPSAVTDRAKPAGVAQNGAMPISTSSNPLKKGREPVRARPLLREQMHTNPLRTNHHNPPQVTLSQTESAIHHEQAEHKATKYQLRRTEAELANLFLELMHAREEVRTLRDAQVNLGKKFA</sequence>
<feature type="region of interest" description="Disordered" evidence="2">
    <location>
        <begin position="184"/>
        <end position="217"/>
    </location>
</feature>
<keyword evidence="1" id="KW-0175">Coiled coil</keyword>
<dbReference type="Proteomes" id="UP001610563">
    <property type="component" value="Unassembled WGS sequence"/>
</dbReference>
<reference evidence="3 4" key="1">
    <citation type="submission" date="2024-07" db="EMBL/GenBank/DDBJ databases">
        <title>Section-level genome sequencing and comparative genomics of Aspergillus sections Usti and Cavernicolus.</title>
        <authorList>
            <consortium name="Lawrence Berkeley National Laboratory"/>
            <person name="Nybo J.L."/>
            <person name="Vesth T.C."/>
            <person name="Theobald S."/>
            <person name="Frisvad J.C."/>
            <person name="Larsen T.O."/>
            <person name="Kjaerboelling I."/>
            <person name="Rothschild-Mancinelli K."/>
            <person name="Lyhne E.K."/>
            <person name="Kogle M.E."/>
            <person name="Barry K."/>
            <person name="Clum A."/>
            <person name="Na H."/>
            <person name="Ledsgaard L."/>
            <person name="Lin J."/>
            <person name="Lipzen A."/>
            <person name="Kuo A."/>
            <person name="Riley R."/>
            <person name="Mondo S."/>
            <person name="Labutti K."/>
            <person name="Haridas S."/>
            <person name="Pangalinan J."/>
            <person name="Salamov A.A."/>
            <person name="Simmons B.A."/>
            <person name="Magnuson J.K."/>
            <person name="Chen J."/>
            <person name="Drula E."/>
            <person name="Henrissat B."/>
            <person name="Wiebenga A."/>
            <person name="Lubbers R.J."/>
            <person name="Gomes A.C."/>
            <person name="Makela M.R."/>
            <person name="Stajich J."/>
            <person name="Grigoriev I.V."/>
            <person name="Mortensen U.H."/>
            <person name="De Vries R.P."/>
            <person name="Baker S.E."/>
            <person name="Andersen M.R."/>
        </authorList>
    </citation>
    <scope>NUCLEOTIDE SEQUENCE [LARGE SCALE GENOMIC DNA]</scope>
    <source>
        <strain evidence="3 4">CBS 209.92</strain>
    </source>
</reference>
<proteinExistence type="predicted"/>
<protein>
    <recommendedName>
        <fullName evidence="5">BZIP transcription factor</fullName>
    </recommendedName>
</protein>
<feature type="coiled-coil region" evidence="1">
    <location>
        <begin position="267"/>
        <end position="294"/>
    </location>
</feature>
<organism evidence="3 4">
    <name type="scientific">Aspergillus keveii</name>
    <dbReference type="NCBI Taxonomy" id="714993"/>
    <lineage>
        <taxon>Eukaryota</taxon>
        <taxon>Fungi</taxon>
        <taxon>Dikarya</taxon>
        <taxon>Ascomycota</taxon>
        <taxon>Pezizomycotina</taxon>
        <taxon>Eurotiomycetes</taxon>
        <taxon>Eurotiomycetidae</taxon>
        <taxon>Eurotiales</taxon>
        <taxon>Aspergillaceae</taxon>
        <taxon>Aspergillus</taxon>
        <taxon>Aspergillus subgen. Nidulantes</taxon>
    </lineage>
</organism>
<evidence type="ECO:0000313" key="4">
    <source>
        <dbReference type="Proteomes" id="UP001610563"/>
    </source>
</evidence>
<accession>A0ABR4GCF9</accession>
<feature type="region of interest" description="Disordered" evidence="2">
    <location>
        <begin position="124"/>
        <end position="170"/>
    </location>
</feature>
<comment type="caution">
    <text evidence="3">The sequence shown here is derived from an EMBL/GenBank/DDBJ whole genome shotgun (WGS) entry which is preliminary data.</text>
</comment>
<name>A0ABR4GCF9_9EURO</name>
<keyword evidence="4" id="KW-1185">Reference proteome</keyword>
<feature type="compositionally biased region" description="Low complexity" evidence="2">
    <location>
        <begin position="145"/>
        <end position="156"/>
    </location>
</feature>
<dbReference type="EMBL" id="JBFTWV010000028">
    <property type="protein sequence ID" value="KAL2796260.1"/>
    <property type="molecule type" value="Genomic_DNA"/>
</dbReference>
<evidence type="ECO:0000256" key="2">
    <source>
        <dbReference type="SAM" id="MobiDB-lite"/>
    </source>
</evidence>
<evidence type="ECO:0000313" key="3">
    <source>
        <dbReference type="EMBL" id="KAL2796260.1"/>
    </source>
</evidence>
<evidence type="ECO:0000256" key="1">
    <source>
        <dbReference type="SAM" id="Coils"/>
    </source>
</evidence>
<gene>
    <name evidence="3" type="ORF">BJX66DRAFT_336273</name>
</gene>